<feature type="transmembrane region" description="Helical" evidence="5">
    <location>
        <begin position="166"/>
        <end position="182"/>
    </location>
</feature>
<proteinExistence type="predicted"/>
<evidence type="ECO:0000256" key="4">
    <source>
        <dbReference type="ARBA" id="ARBA00023136"/>
    </source>
</evidence>
<accession>A0A511X905</accession>
<keyword evidence="8" id="KW-1185">Reference proteome</keyword>
<keyword evidence="3 5" id="KW-1133">Transmembrane helix</keyword>
<feature type="transmembrane region" description="Helical" evidence="5">
    <location>
        <begin position="211"/>
        <end position="229"/>
    </location>
</feature>
<keyword evidence="2 5" id="KW-0812">Transmembrane</keyword>
<dbReference type="Proteomes" id="UP000321635">
    <property type="component" value="Unassembled WGS sequence"/>
</dbReference>
<dbReference type="PANTHER" id="PTHR37422:SF13">
    <property type="entry name" value="LIPOPOLYSACCHARIDE BIOSYNTHESIS PROTEIN PA4999-RELATED"/>
    <property type="match status" value="1"/>
</dbReference>
<feature type="transmembrane region" description="Helical" evidence="5">
    <location>
        <begin position="6"/>
        <end position="28"/>
    </location>
</feature>
<evidence type="ECO:0000256" key="5">
    <source>
        <dbReference type="SAM" id="Phobius"/>
    </source>
</evidence>
<comment type="subcellular location">
    <subcellularLocation>
        <location evidence="1">Membrane</location>
        <topology evidence="1">Multi-pass membrane protein</topology>
    </subcellularLocation>
</comment>
<name>A0A511X905_9PROT</name>
<dbReference type="EMBL" id="BJYF01000006">
    <property type="protein sequence ID" value="GEN59414.1"/>
    <property type="molecule type" value="Genomic_DNA"/>
</dbReference>
<feature type="transmembrane region" description="Helical" evidence="5">
    <location>
        <begin position="385"/>
        <end position="403"/>
    </location>
</feature>
<dbReference type="InterPro" id="IPR007016">
    <property type="entry name" value="O-antigen_ligase-rel_domated"/>
</dbReference>
<evidence type="ECO:0000256" key="2">
    <source>
        <dbReference type="ARBA" id="ARBA00022692"/>
    </source>
</evidence>
<dbReference type="PANTHER" id="PTHR37422">
    <property type="entry name" value="TEICHURONIC ACID BIOSYNTHESIS PROTEIN TUAE"/>
    <property type="match status" value="1"/>
</dbReference>
<feature type="transmembrane region" description="Helical" evidence="5">
    <location>
        <begin position="40"/>
        <end position="58"/>
    </location>
</feature>
<dbReference type="Pfam" id="PF04932">
    <property type="entry name" value="Wzy_C"/>
    <property type="match status" value="1"/>
</dbReference>
<feature type="transmembrane region" description="Helical" evidence="5">
    <location>
        <begin position="139"/>
        <end position="159"/>
    </location>
</feature>
<evidence type="ECO:0000313" key="8">
    <source>
        <dbReference type="Proteomes" id="UP000321635"/>
    </source>
</evidence>
<gene>
    <name evidence="7" type="ORF">ANI02nite_12980</name>
</gene>
<dbReference type="STRING" id="1120919.GCA_000429165_01971"/>
<dbReference type="GO" id="GO:0016020">
    <property type="term" value="C:membrane"/>
    <property type="evidence" value="ECO:0007669"/>
    <property type="project" value="UniProtKB-SubCell"/>
</dbReference>
<reference evidence="7 8" key="1">
    <citation type="submission" date="2019-07" db="EMBL/GenBank/DDBJ databases">
        <title>Whole genome shotgun sequence of Acetobacter nitrogenifigens NBRC 105050.</title>
        <authorList>
            <person name="Hosoyama A."/>
            <person name="Uohara A."/>
            <person name="Ohji S."/>
            <person name="Ichikawa N."/>
        </authorList>
    </citation>
    <scope>NUCLEOTIDE SEQUENCE [LARGE SCALE GENOMIC DNA]</scope>
    <source>
        <strain evidence="7 8">NBRC 105050</strain>
    </source>
</reference>
<sequence length="416" mass="44814">MPILLFRTRALSDAVVSVVTVLFVLRSAALRDWSWLRARWLQFGLALWGVIVVSSVLAGPASSAIQGVLSVRFFLFAAAASFWTLAGRRARGAAAGVCAALAGWTVLECWQQYLTGYNALGYGRWGDGALTGPFLKPRAGNALLMVMFPGAMPVMLRLLARDTWRSRLVGLTGLLLLIATMILIGQRMANLLMVAGLLLTALLVRRMRLPVIAALGLGGVVLAALPVISPPTYSKLVIKFADQISHFTASPYGQIYTRAAVMVAEHPMLGVGFDGFRFHCLDPQYFHGLPQFDIPFVGPAENGCNIHPHNYYLQVATAAGLPGLALLVAMILCWLRLIARPFLPSRGAERMSRITPAAAPTPENAMLFVACVVTIWPIASTSALFSLPSGGWVFLIAGWAMAATRGETPERASGRI</sequence>
<feature type="transmembrane region" description="Helical" evidence="5">
    <location>
        <begin position="93"/>
        <end position="113"/>
    </location>
</feature>
<organism evidence="7 8">
    <name type="scientific">Acetobacter nitrogenifigens DSM 23921 = NBRC 105050</name>
    <dbReference type="NCBI Taxonomy" id="1120919"/>
    <lineage>
        <taxon>Bacteria</taxon>
        <taxon>Pseudomonadati</taxon>
        <taxon>Pseudomonadota</taxon>
        <taxon>Alphaproteobacteria</taxon>
        <taxon>Acetobacterales</taxon>
        <taxon>Acetobacteraceae</taxon>
        <taxon>Acetobacter</taxon>
    </lineage>
</organism>
<comment type="caution">
    <text evidence="7">The sequence shown here is derived from an EMBL/GenBank/DDBJ whole genome shotgun (WGS) entry which is preliminary data.</text>
</comment>
<evidence type="ECO:0000313" key="7">
    <source>
        <dbReference type="EMBL" id="GEN59414.1"/>
    </source>
</evidence>
<feature type="domain" description="O-antigen ligase-related" evidence="6">
    <location>
        <begin position="173"/>
        <end position="328"/>
    </location>
</feature>
<dbReference type="AlphaFoldDB" id="A0A511X905"/>
<evidence type="ECO:0000259" key="6">
    <source>
        <dbReference type="Pfam" id="PF04932"/>
    </source>
</evidence>
<feature type="transmembrane region" description="Helical" evidence="5">
    <location>
        <begin position="64"/>
        <end position="86"/>
    </location>
</feature>
<dbReference type="InterPro" id="IPR051533">
    <property type="entry name" value="WaaL-like"/>
</dbReference>
<feature type="transmembrane region" description="Helical" evidence="5">
    <location>
        <begin position="311"/>
        <end position="337"/>
    </location>
</feature>
<protein>
    <recommendedName>
        <fullName evidence="6">O-antigen ligase-related domain-containing protein</fullName>
    </recommendedName>
</protein>
<evidence type="ECO:0000256" key="1">
    <source>
        <dbReference type="ARBA" id="ARBA00004141"/>
    </source>
</evidence>
<evidence type="ECO:0000256" key="3">
    <source>
        <dbReference type="ARBA" id="ARBA00022989"/>
    </source>
</evidence>
<keyword evidence="4 5" id="KW-0472">Membrane</keyword>